<organism evidence="1 2">
    <name type="scientific">Shewanella algae</name>
    <dbReference type="NCBI Taxonomy" id="38313"/>
    <lineage>
        <taxon>Bacteria</taxon>
        <taxon>Pseudomonadati</taxon>
        <taxon>Pseudomonadota</taxon>
        <taxon>Gammaproteobacteria</taxon>
        <taxon>Alteromonadales</taxon>
        <taxon>Shewanellaceae</taxon>
        <taxon>Shewanella</taxon>
    </lineage>
</organism>
<evidence type="ECO:0000313" key="1">
    <source>
        <dbReference type="EMBL" id="BCV46653.1"/>
    </source>
</evidence>
<evidence type="ECO:0000313" key="2">
    <source>
        <dbReference type="Proteomes" id="UP000825078"/>
    </source>
</evidence>
<dbReference type="InterPro" id="IPR032720">
    <property type="entry name" value="Cys_rich_CWC"/>
</dbReference>
<protein>
    <recommendedName>
        <fullName evidence="3">Cysteine-rich CWC family protein</fullName>
    </recommendedName>
</protein>
<dbReference type="Proteomes" id="UP000825078">
    <property type="component" value="Chromosome"/>
</dbReference>
<accession>A0AAD1NNU7</accession>
<dbReference type="RefSeq" id="WP_081737167.1">
    <property type="nucleotide sequence ID" value="NZ_AP024613.1"/>
</dbReference>
<gene>
    <name evidence="1" type="ORF">TUM17379_36710</name>
</gene>
<dbReference type="AlphaFoldDB" id="A0AAD1NNU7"/>
<evidence type="ECO:0008006" key="3">
    <source>
        <dbReference type="Google" id="ProtNLM"/>
    </source>
</evidence>
<dbReference type="Pfam" id="PF14375">
    <property type="entry name" value="Cys_rich_CWC"/>
    <property type="match status" value="1"/>
</dbReference>
<name>A0AAD1NNU7_9GAMM</name>
<sequence length="70" mass="7737">MTDKSAALCPVCRQANQCAMAAGTDPALCWCMQADFSYLELALRNIPRHSCICSRCLQELKQEKSTVPKS</sequence>
<dbReference type="EMBL" id="AP024613">
    <property type="protein sequence ID" value="BCV46653.1"/>
    <property type="molecule type" value="Genomic_DNA"/>
</dbReference>
<proteinExistence type="predicted"/>
<reference evidence="1" key="1">
    <citation type="submission" date="2021-05" db="EMBL/GenBank/DDBJ databases">
        <title>Molecular characterization for Shewanella algae harboring chromosomal blaOXA-55-like strains isolated from clinical and environment sample.</title>
        <authorList>
            <person name="Ohama Y."/>
            <person name="Aoki K."/>
            <person name="Harada S."/>
            <person name="Moriya K."/>
            <person name="Ishii Y."/>
            <person name="Tateda K."/>
        </authorList>
    </citation>
    <scope>NUCLEOTIDE SEQUENCE</scope>
    <source>
        <strain evidence="1">TUM17379</strain>
    </source>
</reference>